<evidence type="ECO:0000313" key="2">
    <source>
        <dbReference type="Proteomes" id="UP000281553"/>
    </source>
</evidence>
<keyword evidence="2" id="KW-1185">Reference proteome</keyword>
<gene>
    <name evidence="1" type="ORF">DILT_LOCUS7968</name>
</gene>
<accession>A0A3P7LK68</accession>
<name>A0A3P7LK68_DIBLA</name>
<reference evidence="1 2" key="1">
    <citation type="submission" date="2018-11" db="EMBL/GenBank/DDBJ databases">
        <authorList>
            <consortium name="Pathogen Informatics"/>
        </authorList>
    </citation>
    <scope>NUCLEOTIDE SEQUENCE [LARGE SCALE GENOMIC DNA]</scope>
</reference>
<dbReference type="Proteomes" id="UP000281553">
    <property type="component" value="Unassembled WGS sequence"/>
</dbReference>
<proteinExistence type="predicted"/>
<sequence length="103" mass="11039">MYDLAENPVNDLVKQNGRKGTALSDTRPDIERLTEIFVDQKSCGGRPIVGLNHGNDFGPHSIQIHYSPQGLTMDGIECSGKVDESKRPSVAGSNGGILECVSV</sequence>
<organism evidence="1 2">
    <name type="scientific">Dibothriocephalus latus</name>
    <name type="common">Fish tapeworm</name>
    <name type="synonym">Diphyllobothrium latum</name>
    <dbReference type="NCBI Taxonomy" id="60516"/>
    <lineage>
        <taxon>Eukaryota</taxon>
        <taxon>Metazoa</taxon>
        <taxon>Spiralia</taxon>
        <taxon>Lophotrochozoa</taxon>
        <taxon>Platyhelminthes</taxon>
        <taxon>Cestoda</taxon>
        <taxon>Eucestoda</taxon>
        <taxon>Diphyllobothriidea</taxon>
        <taxon>Diphyllobothriidae</taxon>
        <taxon>Dibothriocephalus</taxon>
    </lineage>
</organism>
<protein>
    <submittedName>
        <fullName evidence="1">Uncharacterized protein</fullName>
    </submittedName>
</protein>
<dbReference type="EMBL" id="UYRU01053134">
    <property type="protein sequence ID" value="VDN12137.1"/>
    <property type="molecule type" value="Genomic_DNA"/>
</dbReference>
<dbReference type="AlphaFoldDB" id="A0A3P7LK68"/>
<evidence type="ECO:0000313" key="1">
    <source>
        <dbReference type="EMBL" id="VDN12137.1"/>
    </source>
</evidence>